<evidence type="ECO:0000256" key="2">
    <source>
        <dbReference type="ARBA" id="ARBA00022617"/>
    </source>
</evidence>
<feature type="region of interest" description="Disordered" evidence="7">
    <location>
        <begin position="1"/>
        <end position="29"/>
    </location>
</feature>
<keyword evidence="3" id="KW-0479">Metal-binding</keyword>
<organism evidence="9 10">
    <name type="scientific">Methylobacterium cerastii</name>
    <dbReference type="NCBI Taxonomy" id="932741"/>
    <lineage>
        <taxon>Bacteria</taxon>
        <taxon>Pseudomonadati</taxon>
        <taxon>Pseudomonadota</taxon>
        <taxon>Alphaproteobacteria</taxon>
        <taxon>Hyphomicrobiales</taxon>
        <taxon>Methylobacteriaceae</taxon>
        <taxon>Methylobacterium</taxon>
    </lineage>
</organism>
<keyword evidence="6" id="KW-0503">Monooxygenase</keyword>
<keyword evidence="2" id="KW-0349">Heme</keyword>
<dbReference type="PRINTS" id="PR00385">
    <property type="entry name" value="P450"/>
</dbReference>
<proteinExistence type="inferred from homology"/>
<evidence type="ECO:0000256" key="6">
    <source>
        <dbReference type="ARBA" id="ARBA00023033"/>
    </source>
</evidence>
<dbReference type="EMBL" id="BPQG01000056">
    <property type="protein sequence ID" value="GJD45860.1"/>
    <property type="molecule type" value="Genomic_DNA"/>
</dbReference>
<keyword evidence="10" id="KW-1185">Reference proteome</keyword>
<keyword evidence="4" id="KW-0560">Oxidoreductase</keyword>
<comment type="similarity">
    <text evidence="1">Belongs to the cytochrome P450 family.</text>
</comment>
<dbReference type="InterPro" id="IPR002401">
    <property type="entry name" value="Cyt_P450_E_grp-I"/>
</dbReference>
<name>A0ABQ4QLR5_9HYPH</name>
<keyword evidence="8" id="KW-0472">Membrane</keyword>
<dbReference type="Gene3D" id="1.10.630.10">
    <property type="entry name" value="Cytochrome P450"/>
    <property type="match status" value="1"/>
</dbReference>
<dbReference type="RefSeq" id="WP_147754327.1">
    <property type="nucleotide sequence ID" value="NZ_BPQG01000056.1"/>
</dbReference>
<evidence type="ECO:0000313" key="10">
    <source>
        <dbReference type="Proteomes" id="UP001055117"/>
    </source>
</evidence>
<feature type="compositionally biased region" description="Pro residues" evidence="7">
    <location>
        <begin position="17"/>
        <end position="27"/>
    </location>
</feature>
<keyword evidence="8" id="KW-1133">Transmembrane helix</keyword>
<dbReference type="PANTHER" id="PTHR24291:SF50">
    <property type="entry name" value="BIFUNCTIONAL ALBAFLAVENONE MONOOXYGENASE_TERPENE SYNTHASE"/>
    <property type="match status" value="1"/>
</dbReference>
<evidence type="ECO:0000256" key="4">
    <source>
        <dbReference type="ARBA" id="ARBA00023002"/>
    </source>
</evidence>
<evidence type="ECO:0000313" key="9">
    <source>
        <dbReference type="EMBL" id="GJD45860.1"/>
    </source>
</evidence>
<dbReference type="InterPro" id="IPR001128">
    <property type="entry name" value="Cyt_P450"/>
</dbReference>
<dbReference type="InterPro" id="IPR050196">
    <property type="entry name" value="Cytochrome_P450_Monoox"/>
</dbReference>
<dbReference type="SUPFAM" id="SSF48264">
    <property type="entry name" value="Cytochrome P450"/>
    <property type="match status" value="1"/>
</dbReference>
<evidence type="ECO:0000256" key="5">
    <source>
        <dbReference type="ARBA" id="ARBA00023004"/>
    </source>
</evidence>
<gene>
    <name evidence="9" type="ORF">AFCDBAGC_3738</name>
</gene>
<protein>
    <submittedName>
        <fullName evidence="9">Cytochrome P450 132</fullName>
    </submittedName>
</protein>
<dbReference type="PANTHER" id="PTHR24291">
    <property type="entry name" value="CYTOCHROME P450 FAMILY 4"/>
    <property type="match status" value="1"/>
</dbReference>
<accession>A0ABQ4QLR5</accession>
<dbReference type="Pfam" id="PF00067">
    <property type="entry name" value="p450"/>
    <property type="match status" value="1"/>
</dbReference>
<keyword evidence="8" id="KW-0812">Transmembrane</keyword>
<dbReference type="Proteomes" id="UP001055117">
    <property type="component" value="Unassembled WGS sequence"/>
</dbReference>
<evidence type="ECO:0000256" key="3">
    <source>
        <dbReference type="ARBA" id="ARBA00022723"/>
    </source>
</evidence>
<sequence length="464" mass="51534">MAVGVEDDVTEGAATPEQPPIPGMPPRPARRLPTWTFLKTAATNSLAACDAELFETLVVPRNYWSQQVLFVSDPEAIRHVLIDRFDNYPRVTSIRRLFETDLRTGTLASEGEVWRRHRRVATPTIDPRSIRPDVPAMLDLAGRIADEVASAGSTAPVDIERSVGSLSTLLWNQVVTGGDPAGLPILRWLSKVPHKPRMIDLIPKPTWLADRLVHHRRDPALPLLDAELHAMIAARRQPDYAGAHDLLWRLAHGRDRQTGQELPDSEVRDEAASLIAGGAASVRALTWIWYLLALHPAVEARFHAELDAAMPDGVATPEALDRLPYTRRVLEEVMRLYPPIPAILRQASARDVVAGHRVRRGAIIAVMPWIVHRHRKLWRDPDLFDPERFTEANGVGRPRLAYLPFATGPRVCVGASFAMTQMLVVIAVLGRRFRFRLASDAPVVPFGAISLQPKGGLPVLVEPR</sequence>
<feature type="compositionally biased region" description="Acidic residues" evidence="7">
    <location>
        <begin position="1"/>
        <end position="10"/>
    </location>
</feature>
<comment type="caution">
    <text evidence="9">The sequence shown here is derived from an EMBL/GenBank/DDBJ whole genome shotgun (WGS) entry which is preliminary data.</text>
</comment>
<dbReference type="PRINTS" id="PR00463">
    <property type="entry name" value="EP450I"/>
</dbReference>
<evidence type="ECO:0000256" key="8">
    <source>
        <dbReference type="SAM" id="Phobius"/>
    </source>
</evidence>
<reference evidence="9 10" key="1">
    <citation type="journal article" date="2021" name="Front. Microbiol.">
        <title>Comprehensive Comparative Genomics and Phenotyping of Methylobacterium Species.</title>
        <authorList>
            <person name="Alessa O."/>
            <person name="Ogura Y."/>
            <person name="Fujitani Y."/>
            <person name="Takami H."/>
            <person name="Hayashi T."/>
            <person name="Sahin N."/>
            <person name="Tani A."/>
        </authorList>
    </citation>
    <scope>NUCLEOTIDE SEQUENCE [LARGE SCALE GENOMIC DNA]</scope>
    <source>
        <strain evidence="9 10">DSM 23679</strain>
    </source>
</reference>
<feature type="transmembrane region" description="Helical" evidence="8">
    <location>
        <begin position="413"/>
        <end position="430"/>
    </location>
</feature>
<evidence type="ECO:0000256" key="1">
    <source>
        <dbReference type="ARBA" id="ARBA00010617"/>
    </source>
</evidence>
<dbReference type="InterPro" id="IPR036396">
    <property type="entry name" value="Cyt_P450_sf"/>
</dbReference>
<evidence type="ECO:0000256" key="7">
    <source>
        <dbReference type="SAM" id="MobiDB-lite"/>
    </source>
</evidence>
<keyword evidence="5" id="KW-0408">Iron</keyword>